<comment type="similarity">
    <text evidence="1 2">Belongs to the dTDP-4-dehydrorhamnose reductase family.</text>
</comment>
<dbReference type="Gene3D" id="3.90.25.10">
    <property type="entry name" value="UDP-galactose 4-epimerase, domain 1"/>
    <property type="match status" value="1"/>
</dbReference>
<evidence type="ECO:0000256" key="1">
    <source>
        <dbReference type="ARBA" id="ARBA00010944"/>
    </source>
</evidence>
<dbReference type="PANTHER" id="PTHR10491:SF4">
    <property type="entry name" value="METHIONINE ADENOSYLTRANSFERASE 2 SUBUNIT BETA"/>
    <property type="match status" value="1"/>
</dbReference>
<evidence type="ECO:0000313" key="5">
    <source>
        <dbReference type="Proteomes" id="UP000176863"/>
    </source>
</evidence>
<dbReference type="Proteomes" id="UP000176863">
    <property type="component" value="Unassembled WGS sequence"/>
</dbReference>
<protein>
    <recommendedName>
        <fullName evidence="2">dTDP-4-dehydrorhamnose reductase</fullName>
        <ecNumber evidence="2">1.1.1.133</ecNumber>
    </recommendedName>
</protein>
<comment type="pathway">
    <text evidence="2">Carbohydrate biosynthesis; dTDP-L-rhamnose biosynthesis.</text>
</comment>
<keyword evidence="2" id="KW-0521">NADP</keyword>
<dbReference type="EC" id="1.1.1.133" evidence="2"/>
<dbReference type="GO" id="GO:0008831">
    <property type="term" value="F:dTDP-4-dehydrorhamnose reductase activity"/>
    <property type="evidence" value="ECO:0007669"/>
    <property type="project" value="UniProtKB-EC"/>
</dbReference>
<sequence>MKKILLLGGHGLLGKEISRLLDERRYVLIAPTSAQLDITDYQALESILKGEMPTDVINLAARRNIDELEKDPLPGWQVNTFGAAAIGRILSKHKIRSSYFFMSTSYVFGSSLTAKAEDDAHAPVNVYGETKSVAEELIVHYCGGTGIPFWIGRASWMYGRARESFVDEVAKMLLRGEKYEAAIDQSGNTTSAAEVAGAVVSLCIEKQIACGAYHFLNEDPGRTSRFDIAREIASALAISPERVVPAESRDIFSGGGRPSISLVNTKIPPLRNWREALREYIVTRYTANHL</sequence>
<dbReference type="InterPro" id="IPR029903">
    <property type="entry name" value="RmlD-like-bd"/>
</dbReference>
<comment type="function">
    <text evidence="2">Catalyzes the reduction of dTDP-6-deoxy-L-lyxo-4-hexulose to yield dTDP-L-rhamnose.</text>
</comment>
<dbReference type="InterPro" id="IPR036291">
    <property type="entry name" value="NAD(P)-bd_dom_sf"/>
</dbReference>
<dbReference type="Gene3D" id="3.40.50.720">
    <property type="entry name" value="NAD(P)-binding Rossmann-like Domain"/>
    <property type="match status" value="1"/>
</dbReference>
<gene>
    <name evidence="4" type="ORF">A2851_02275</name>
</gene>
<dbReference type="STRING" id="1798480.A2851_02275"/>
<proteinExistence type="inferred from homology"/>
<dbReference type="InterPro" id="IPR005913">
    <property type="entry name" value="dTDP_dehydrorham_reduct"/>
</dbReference>
<dbReference type="SUPFAM" id="SSF51735">
    <property type="entry name" value="NAD(P)-binding Rossmann-fold domains"/>
    <property type="match status" value="1"/>
</dbReference>
<organism evidence="4 5">
    <name type="scientific">Candidatus Kaiserbacteria bacterium RIFCSPHIGHO2_01_FULL_53_29</name>
    <dbReference type="NCBI Taxonomy" id="1798480"/>
    <lineage>
        <taxon>Bacteria</taxon>
        <taxon>Candidatus Kaiseribacteriota</taxon>
    </lineage>
</organism>
<dbReference type="UniPathway" id="UPA00124"/>
<keyword evidence="2" id="KW-0560">Oxidoreductase</keyword>
<dbReference type="Pfam" id="PF04321">
    <property type="entry name" value="RmlD_sub_bind"/>
    <property type="match status" value="1"/>
</dbReference>
<comment type="caution">
    <text evidence="4">The sequence shown here is derived from an EMBL/GenBank/DDBJ whole genome shotgun (WGS) entry which is preliminary data.</text>
</comment>
<dbReference type="EMBL" id="MFKT01000009">
    <property type="protein sequence ID" value="OGG53689.1"/>
    <property type="molecule type" value="Genomic_DNA"/>
</dbReference>
<dbReference type="GO" id="GO:0019305">
    <property type="term" value="P:dTDP-rhamnose biosynthetic process"/>
    <property type="evidence" value="ECO:0007669"/>
    <property type="project" value="UniProtKB-UniPathway"/>
</dbReference>
<dbReference type="AlphaFoldDB" id="A0A1F6CX04"/>
<evidence type="ECO:0000259" key="3">
    <source>
        <dbReference type="Pfam" id="PF04321"/>
    </source>
</evidence>
<evidence type="ECO:0000256" key="2">
    <source>
        <dbReference type="RuleBase" id="RU364082"/>
    </source>
</evidence>
<feature type="domain" description="RmlD-like substrate binding" evidence="3">
    <location>
        <begin position="3"/>
        <end position="281"/>
    </location>
</feature>
<name>A0A1F6CX04_9BACT</name>
<accession>A0A1F6CX04</accession>
<evidence type="ECO:0000313" key="4">
    <source>
        <dbReference type="EMBL" id="OGG53689.1"/>
    </source>
</evidence>
<reference evidence="4 5" key="1">
    <citation type="journal article" date="2016" name="Nat. Commun.">
        <title>Thousands of microbial genomes shed light on interconnected biogeochemical processes in an aquifer system.</title>
        <authorList>
            <person name="Anantharaman K."/>
            <person name="Brown C.T."/>
            <person name="Hug L.A."/>
            <person name="Sharon I."/>
            <person name="Castelle C.J."/>
            <person name="Probst A.J."/>
            <person name="Thomas B.C."/>
            <person name="Singh A."/>
            <person name="Wilkins M.J."/>
            <person name="Karaoz U."/>
            <person name="Brodie E.L."/>
            <person name="Williams K.H."/>
            <person name="Hubbard S.S."/>
            <person name="Banfield J.F."/>
        </authorList>
    </citation>
    <scope>NUCLEOTIDE SEQUENCE [LARGE SCALE GENOMIC DNA]</scope>
</reference>
<dbReference type="PANTHER" id="PTHR10491">
    <property type="entry name" value="DTDP-4-DEHYDRORHAMNOSE REDUCTASE"/>
    <property type="match status" value="1"/>
</dbReference>